<dbReference type="AlphaFoldDB" id="Q9TX62"/>
<dbReference type="InterPro" id="IPR001128">
    <property type="entry name" value="Cyt_P450"/>
</dbReference>
<protein>
    <submittedName>
        <fullName>Cytochrome P-450</fullName>
    </submittedName>
</protein>
<dbReference type="Pfam" id="PF00067">
    <property type="entry name" value="p450"/>
    <property type="match status" value="1"/>
</dbReference>
<dbReference type="GO" id="GO:0016705">
    <property type="term" value="F:oxidoreductase activity, acting on paired donors, with incorporation or reduction of molecular oxygen"/>
    <property type="evidence" value="ECO:0007669"/>
    <property type="project" value="InterPro"/>
</dbReference>
<proteinExistence type="inferred from homology"/>
<name>Q9TX62_HELVI</name>
<dbReference type="SUPFAM" id="SSF48264">
    <property type="entry name" value="Cytochrome P450"/>
    <property type="match status" value="1"/>
</dbReference>
<keyword evidence="2" id="KW-0560">Oxidoreductase</keyword>
<dbReference type="InterPro" id="IPR036396">
    <property type="entry name" value="Cyt_P450_sf"/>
</dbReference>
<evidence type="ECO:0000256" key="2">
    <source>
        <dbReference type="ARBA" id="ARBA00023033"/>
    </source>
</evidence>
<comment type="similarity">
    <text evidence="1">Belongs to the cytochrome P450 family.</text>
</comment>
<accession>Q9TX62</accession>
<dbReference type="Gene3D" id="1.10.630.10">
    <property type="entry name" value="Cytochrome P450"/>
    <property type="match status" value="1"/>
</dbReference>
<dbReference type="GO" id="GO:0020037">
    <property type="term" value="F:heme binding"/>
    <property type="evidence" value="ECO:0007669"/>
    <property type="project" value="InterPro"/>
</dbReference>
<sequence length="21" mass="2422">QPFTYFPFCLGPRNCIGSRFA</sequence>
<evidence type="ECO:0000256" key="1">
    <source>
        <dbReference type="ARBA" id="ARBA00010617"/>
    </source>
</evidence>
<reference key="1">
    <citation type="journal article" date="1993" name="Biochem. Soc. Trans.">
        <title>Insect cytochrome P-450: metabolism and resistance to insecticides.</title>
        <authorList>
            <person name="Hodgson E."/>
            <person name="Rose R.L."/>
            <person name="Goh D.K."/>
            <person name="Rock G.C."/>
            <person name="Roe R.M."/>
        </authorList>
    </citation>
    <scope>NUCLEOTIDE SEQUENCE</scope>
</reference>
<dbReference type="GO" id="GO:0005506">
    <property type="term" value="F:iron ion binding"/>
    <property type="evidence" value="ECO:0007669"/>
    <property type="project" value="InterPro"/>
</dbReference>
<dbReference type="GO" id="GO:0004497">
    <property type="term" value="F:monooxygenase activity"/>
    <property type="evidence" value="ECO:0007669"/>
    <property type="project" value="UniProtKB-KW"/>
</dbReference>
<keyword evidence="2" id="KW-0503">Monooxygenase</keyword>
<organism>
    <name type="scientific">Heliothis virescens</name>
    <name type="common">Tobacco budworm moth</name>
    <dbReference type="NCBI Taxonomy" id="7102"/>
    <lineage>
        <taxon>Eukaryota</taxon>
        <taxon>Metazoa</taxon>
        <taxon>Ecdysozoa</taxon>
        <taxon>Arthropoda</taxon>
        <taxon>Hexapoda</taxon>
        <taxon>Insecta</taxon>
        <taxon>Pterygota</taxon>
        <taxon>Neoptera</taxon>
        <taxon>Endopterygota</taxon>
        <taxon>Lepidoptera</taxon>
        <taxon>Glossata</taxon>
        <taxon>Ditrysia</taxon>
        <taxon>Noctuoidea</taxon>
        <taxon>Noctuidae</taxon>
        <taxon>Heliothinae</taxon>
        <taxon>Heliothis</taxon>
    </lineage>
</organism>